<dbReference type="InterPro" id="IPR040213">
    <property type="entry name" value="GIR2-like"/>
</dbReference>
<feature type="compositionally biased region" description="Basic and acidic residues" evidence="1">
    <location>
        <begin position="200"/>
        <end position="212"/>
    </location>
</feature>
<feature type="domain" description="RWD" evidence="2">
    <location>
        <begin position="10"/>
        <end position="128"/>
    </location>
</feature>
<sequence length="264" mass="29653">MTDYAEEQMMEVEALESIYMDDFTKVQDAPLVVKVHIVPNQDGGKNHGKWIYRWTQCSQIVVALSLVFKMPETYPDTAPNVDVVLEKGLSDRQEKEIRALLDQQIEENLTMVMVYTICEAVREYLLENNREGNDGSEYQEMLRRQEQRQKKDTLAAEAEQAKIDASEAGSASKSNVGTPVTVETFAAWKKAFDAEMATKEGTKGAANGEKRLTGRQLWTSGAAKEDTSTDADEIGSQRLDGDDDDEDDEDYVDGQDEDDEVDDE</sequence>
<evidence type="ECO:0000259" key="2">
    <source>
        <dbReference type="PROSITE" id="PS50908"/>
    </source>
</evidence>
<dbReference type="GO" id="GO:0009893">
    <property type="term" value="P:positive regulation of metabolic process"/>
    <property type="evidence" value="ECO:0007669"/>
    <property type="project" value="UniProtKB-ARBA"/>
</dbReference>
<name>A0A6G0WW68_9STRA</name>
<feature type="compositionally biased region" description="Basic and acidic residues" evidence="1">
    <location>
        <begin position="144"/>
        <end position="165"/>
    </location>
</feature>
<dbReference type="Proteomes" id="UP000481153">
    <property type="component" value="Unassembled WGS sequence"/>
</dbReference>
<dbReference type="InterPro" id="IPR016135">
    <property type="entry name" value="UBQ-conjugating_enzyme/RWD"/>
</dbReference>
<dbReference type="EMBL" id="VJMJ01000140">
    <property type="protein sequence ID" value="KAF0731768.1"/>
    <property type="molecule type" value="Genomic_DNA"/>
</dbReference>
<evidence type="ECO:0000313" key="4">
    <source>
        <dbReference type="Proteomes" id="UP000481153"/>
    </source>
</evidence>
<proteinExistence type="predicted"/>
<dbReference type="InterPro" id="IPR006575">
    <property type="entry name" value="RWD_dom"/>
</dbReference>
<dbReference type="PROSITE" id="PS50908">
    <property type="entry name" value="RWD"/>
    <property type="match status" value="1"/>
</dbReference>
<dbReference type="FunFam" id="3.10.110.10:FF:000050">
    <property type="entry name" value="eIF-2-alpha kinase GCN2"/>
    <property type="match status" value="1"/>
</dbReference>
<evidence type="ECO:0000313" key="3">
    <source>
        <dbReference type="EMBL" id="KAF0731768.1"/>
    </source>
</evidence>
<dbReference type="Pfam" id="PF05773">
    <property type="entry name" value="RWD"/>
    <property type="match status" value="1"/>
</dbReference>
<dbReference type="GO" id="GO:0051246">
    <property type="term" value="P:regulation of protein metabolic process"/>
    <property type="evidence" value="ECO:0007669"/>
    <property type="project" value="UniProtKB-ARBA"/>
</dbReference>
<keyword evidence="4" id="KW-1185">Reference proteome</keyword>
<accession>A0A6G0WW68</accession>
<dbReference type="CDD" id="cd23823">
    <property type="entry name" value="RWD_GCN2"/>
    <property type="match status" value="1"/>
</dbReference>
<evidence type="ECO:0000256" key="1">
    <source>
        <dbReference type="SAM" id="MobiDB-lite"/>
    </source>
</evidence>
<dbReference type="SMART" id="SM00591">
    <property type="entry name" value="RWD"/>
    <property type="match status" value="1"/>
</dbReference>
<dbReference type="GO" id="GO:0033554">
    <property type="term" value="P:cellular response to stress"/>
    <property type="evidence" value="ECO:0007669"/>
    <property type="project" value="UniProtKB-ARBA"/>
</dbReference>
<dbReference type="PANTHER" id="PTHR12292">
    <property type="entry name" value="RWD DOMAIN-CONTAINING PROTEIN"/>
    <property type="match status" value="1"/>
</dbReference>
<dbReference type="SUPFAM" id="SSF54495">
    <property type="entry name" value="UBC-like"/>
    <property type="match status" value="1"/>
</dbReference>
<gene>
    <name evidence="3" type="ORF">Ae201684_011070</name>
</gene>
<dbReference type="VEuPathDB" id="FungiDB:AeMF1_003073"/>
<comment type="caution">
    <text evidence="3">The sequence shown here is derived from an EMBL/GenBank/DDBJ whole genome shotgun (WGS) entry which is preliminary data.</text>
</comment>
<dbReference type="AlphaFoldDB" id="A0A6G0WW68"/>
<protein>
    <recommendedName>
        <fullName evidence="2">RWD domain-containing protein</fullName>
    </recommendedName>
</protein>
<dbReference type="GO" id="GO:0010468">
    <property type="term" value="P:regulation of gene expression"/>
    <property type="evidence" value="ECO:0007669"/>
    <property type="project" value="UniProtKB-ARBA"/>
</dbReference>
<feature type="region of interest" description="Disordered" evidence="1">
    <location>
        <begin position="144"/>
        <end position="176"/>
    </location>
</feature>
<reference evidence="3 4" key="1">
    <citation type="submission" date="2019-07" db="EMBL/GenBank/DDBJ databases">
        <title>Genomics analysis of Aphanomyces spp. identifies a new class of oomycete effector associated with host adaptation.</title>
        <authorList>
            <person name="Gaulin E."/>
        </authorList>
    </citation>
    <scope>NUCLEOTIDE SEQUENCE [LARGE SCALE GENOMIC DNA]</scope>
    <source>
        <strain evidence="3 4">ATCC 201684</strain>
    </source>
</reference>
<dbReference type="Gene3D" id="3.10.110.10">
    <property type="entry name" value="Ubiquitin Conjugating Enzyme"/>
    <property type="match status" value="1"/>
</dbReference>
<feature type="compositionally biased region" description="Acidic residues" evidence="1">
    <location>
        <begin position="241"/>
        <end position="264"/>
    </location>
</feature>
<organism evidence="3 4">
    <name type="scientific">Aphanomyces euteiches</name>
    <dbReference type="NCBI Taxonomy" id="100861"/>
    <lineage>
        <taxon>Eukaryota</taxon>
        <taxon>Sar</taxon>
        <taxon>Stramenopiles</taxon>
        <taxon>Oomycota</taxon>
        <taxon>Saprolegniomycetes</taxon>
        <taxon>Saprolegniales</taxon>
        <taxon>Verrucalvaceae</taxon>
        <taxon>Aphanomyces</taxon>
    </lineage>
</organism>
<feature type="region of interest" description="Disordered" evidence="1">
    <location>
        <begin position="200"/>
        <end position="264"/>
    </location>
</feature>